<gene>
    <name evidence="2" type="ORF">RclHR1_15450003</name>
</gene>
<feature type="compositionally biased region" description="Low complexity" evidence="1">
    <location>
        <begin position="1"/>
        <end position="39"/>
    </location>
</feature>
<reference evidence="2 3" key="1">
    <citation type="submission" date="2017-11" db="EMBL/GenBank/DDBJ databases">
        <title>The genome of Rhizophagus clarus HR1 reveals common genetic basis of auxotrophy among arbuscular mycorrhizal fungi.</title>
        <authorList>
            <person name="Kobayashi Y."/>
        </authorList>
    </citation>
    <scope>NUCLEOTIDE SEQUENCE [LARGE SCALE GENOMIC DNA]</scope>
    <source>
        <strain evidence="2 3">HR1</strain>
    </source>
</reference>
<name>A0A2Z6R7V6_9GLOM</name>
<feature type="region of interest" description="Disordered" evidence="1">
    <location>
        <begin position="1"/>
        <end position="52"/>
    </location>
</feature>
<proteinExistence type="predicted"/>
<dbReference type="EMBL" id="BEXD01000608">
    <property type="protein sequence ID" value="GBB88838.1"/>
    <property type="molecule type" value="Genomic_DNA"/>
</dbReference>
<comment type="caution">
    <text evidence="2">The sequence shown here is derived from an EMBL/GenBank/DDBJ whole genome shotgun (WGS) entry which is preliminary data.</text>
</comment>
<evidence type="ECO:0000256" key="1">
    <source>
        <dbReference type="SAM" id="MobiDB-lite"/>
    </source>
</evidence>
<feature type="region of interest" description="Disordered" evidence="1">
    <location>
        <begin position="88"/>
        <end position="119"/>
    </location>
</feature>
<sequence>MDVEMNNNENPNKHPNQNSNEGFNENPNENPNKNPNESPETNDLEESDDDEDLTNLEKEFWLIAYFKTYDDLKMALETCFYLDGQDYHWTRPTFTTPKKKKGDKPSSAKDSQKATHWSK</sequence>
<dbReference type="Proteomes" id="UP000247702">
    <property type="component" value="Unassembled WGS sequence"/>
</dbReference>
<feature type="compositionally biased region" description="Acidic residues" evidence="1">
    <location>
        <begin position="40"/>
        <end position="52"/>
    </location>
</feature>
<evidence type="ECO:0000313" key="2">
    <source>
        <dbReference type="EMBL" id="GBB88838.1"/>
    </source>
</evidence>
<accession>A0A2Z6R7V6</accession>
<evidence type="ECO:0000313" key="3">
    <source>
        <dbReference type="Proteomes" id="UP000247702"/>
    </source>
</evidence>
<keyword evidence="3" id="KW-1185">Reference proteome</keyword>
<dbReference type="AlphaFoldDB" id="A0A2Z6R7V6"/>
<organism evidence="2 3">
    <name type="scientific">Rhizophagus clarus</name>
    <dbReference type="NCBI Taxonomy" id="94130"/>
    <lineage>
        <taxon>Eukaryota</taxon>
        <taxon>Fungi</taxon>
        <taxon>Fungi incertae sedis</taxon>
        <taxon>Mucoromycota</taxon>
        <taxon>Glomeromycotina</taxon>
        <taxon>Glomeromycetes</taxon>
        <taxon>Glomerales</taxon>
        <taxon>Glomeraceae</taxon>
        <taxon>Rhizophagus</taxon>
    </lineage>
</organism>
<feature type="compositionally biased region" description="Basic and acidic residues" evidence="1">
    <location>
        <begin position="103"/>
        <end position="113"/>
    </location>
</feature>
<protein>
    <submittedName>
        <fullName evidence="2">Uncharacterized protein</fullName>
    </submittedName>
</protein>